<dbReference type="ExpressionAtlas" id="A0A2K3PFV6">
    <property type="expression patterns" value="baseline"/>
</dbReference>
<reference evidence="6 7" key="1">
    <citation type="journal article" date="2014" name="Am. J. Bot.">
        <title>Genome assembly and annotation for red clover (Trifolium pratense; Fabaceae).</title>
        <authorList>
            <person name="Istvanek J."/>
            <person name="Jaros M."/>
            <person name="Krenek A."/>
            <person name="Repkova J."/>
        </authorList>
    </citation>
    <scope>NUCLEOTIDE SEQUENCE [LARGE SCALE GENOMIC DNA]</scope>
    <source>
        <strain evidence="7">cv. Tatra</strain>
        <tissue evidence="6">Young leaves</tissue>
    </source>
</reference>
<evidence type="ECO:0000256" key="2">
    <source>
        <dbReference type="ARBA" id="ARBA00022499"/>
    </source>
</evidence>
<dbReference type="AlphaFoldDB" id="A0A2K3PFV6"/>
<dbReference type="FunFam" id="1.10.10.10:FF:000503">
    <property type="entry name" value="Cullin-1"/>
    <property type="match status" value="1"/>
</dbReference>
<evidence type="ECO:0000313" key="7">
    <source>
        <dbReference type="Proteomes" id="UP000236291"/>
    </source>
</evidence>
<dbReference type="SMART" id="SM00182">
    <property type="entry name" value="CULLIN"/>
    <property type="match status" value="1"/>
</dbReference>
<dbReference type="InterPro" id="IPR059120">
    <property type="entry name" value="Cullin-like_AB"/>
</dbReference>
<dbReference type="PANTHER" id="PTHR11932">
    <property type="entry name" value="CULLIN"/>
    <property type="match status" value="1"/>
</dbReference>
<evidence type="ECO:0000313" key="6">
    <source>
        <dbReference type="EMBL" id="PNY14183.1"/>
    </source>
</evidence>
<dbReference type="Pfam" id="PF10557">
    <property type="entry name" value="Cullin_Nedd8"/>
    <property type="match status" value="1"/>
</dbReference>
<dbReference type="EMBL" id="ASHM01006648">
    <property type="protein sequence ID" value="PNY14183.1"/>
    <property type="molecule type" value="Genomic_DNA"/>
</dbReference>
<dbReference type="SUPFAM" id="SSF46785">
    <property type="entry name" value="Winged helix' DNA-binding domain"/>
    <property type="match status" value="1"/>
</dbReference>
<dbReference type="Pfam" id="PF00888">
    <property type="entry name" value="Cullin"/>
    <property type="match status" value="1"/>
</dbReference>
<dbReference type="GO" id="GO:0031625">
    <property type="term" value="F:ubiquitin protein ligase binding"/>
    <property type="evidence" value="ECO:0007669"/>
    <property type="project" value="InterPro"/>
</dbReference>
<proteinExistence type="inferred from homology"/>
<protein>
    <submittedName>
        <fullName evidence="6">Cullin-1-like protein</fullName>
    </submittedName>
</protein>
<evidence type="ECO:0000256" key="1">
    <source>
        <dbReference type="ARBA" id="ARBA00006019"/>
    </source>
</evidence>
<organism evidence="6 7">
    <name type="scientific">Trifolium pratense</name>
    <name type="common">Red clover</name>
    <dbReference type="NCBI Taxonomy" id="57577"/>
    <lineage>
        <taxon>Eukaryota</taxon>
        <taxon>Viridiplantae</taxon>
        <taxon>Streptophyta</taxon>
        <taxon>Embryophyta</taxon>
        <taxon>Tracheophyta</taxon>
        <taxon>Spermatophyta</taxon>
        <taxon>Magnoliopsida</taxon>
        <taxon>eudicotyledons</taxon>
        <taxon>Gunneridae</taxon>
        <taxon>Pentapetalae</taxon>
        <taxon>rosids</taxon>
        <taxon>fabids</taxon>
        <taxon>Fabales</taxon>
        <taxon>Fabaceae</taxon>
        <taxon>Papilionoideae</taxon>
        <taxon>50 kb inversion clade</taxon>
        <taxon>NPAAA clade</taxon>
        <taxon>Hologalegina</taxon>
        <taxon>IRL clade</taxon>
        <taxon>Trifolieae</taxon>
        <taxon>Trifolium</taxon>
    </lineage>
</organism>
<dbReference type="InterPro" id="IPR016158">
    <property type="entry name" value="Cullin_homology"/>
</dbReference>
<dbReference type="InterPro" id="IPR036390">
    <property type="entry name" value="WH_DNA-bd_sf"/>
</dbReference>
<dbReference type="FunFam" id="1.20.1310.10:FF:000013">
    <property type="entry name" value="Cullin-1 like"/>
    <property type="match status" value="1"/>
</dbReference>
<dbReference type="Gene3D" id="3.30.230.130">
    <property type="entry name" value="Cullin, Chain C, Domain 2"/>
    <property type="match status" value="2"/>
</dbReference>
<dbReference type="Pfam" id="PF26557">
    <property type="entry name" value="Cullin_AB"/>
    <property type="match status" value="1"/>
</dbReference>
<dbReference type="Proteomes" id="UP000236291">
    <property type="component" value="Unassembled WGS sequence"/>
</dbReference>
<evidence type="ECO:0000256" key="4">
    <source>
        <dbReference type="RuleBase" id="RU003829"/>
    </source>
</evidence>
<accession>A0A2K3PFV6</accession>
<dbReference type="InterPro" id="IPR001373">
    <property type="entry name" value="Cullin_N"/>
</dbReference>
<keyword evidence="2" id="KW-1017">Isopeptide bond</keyword>
<dbReference type="InterPro" id="IPR036317">
    <property type="entry name" value="Cullin_homology_sf"/>
</dbReference>
<feature type="domain" description="Cullin family profile" evidence="5">
    <location>
        <begin position="81"/>
        <end position="234"/>
    </location>
</feature>
<dbReference type="SUPFAM" id="SSF75632">
    <property type="entry name" value="Cullin homology domain"/>
    <property type="match status" value="1"/>
</dbReference>
<sequence>MHNLLVVLIKRKPDFSSYTIPEAEKRDIIGLQEQVFVRKVIELHDKYMAYVNDCFQNHTLFHKALKEAFEIFCNKGVAGSSSAELLATFCDNILKKGGSEKLSDEAIEDTLEKVVKLLAYISDKDLFAEFYRKKLARRLLFDKSANDDHERSILTKLKQQCGGQFTSKMEGMVTDLTLAKENQTSFEEYLTNNPNVDPGIDLTVTVLTTGFWPSYKSFDLNLPAEMASALLLFNSSNRLSYSEIRAQLNLTDDDVIRLLHSLSCAKYKILNKEPSTKTISPTDYFEFNSKFTDKMRRIKIPLPPVDEKKKVIEDVDKDRRYAIDASIVRIMKSRKVLNYQQLVVECVEQLGRMFKPDVKAIKKRIEDLISRDYLERDKDNANLFKYLA</sequence>
<dbReference type="Gene3D" id="1.20.1310.10">
    <property type="entry name" value="Cullin Repeats"/>
    <property type="match status" value="2"/>
</dbReference>
<evidence type="ECO:0000256" key="3">
    <source>
        <dbReference type="PROSITE-ProRule" id="PRU00330"/>
    </source>
</evidence>
<dbReference type="GO" id="GO:0006511">
    <property type="term" value="P:ubiquitin-dependent protein catabolic process"/>
    <property type="evidence" value="ECO:0007669"/>
    <property type="project" value="InterPro"/>
</dbReference>
<gene>
    <name evidence="6" type="ORF">L195_g010857</name>
</gene>
<dbReference type="PROSITE" id="PS50069">
    <property type="entry name" value="CULLIN_2"/>
    <property type="match status" value="1"/>
</dbReference>
<dbReference type="InterPro" id="IPR019559">
    <property type="entry name" value="Cullin_neddylation_domain"/>
</dbReference>
<dbReference type="InterPro" id="IPR036388">
    <property type="entry name" value="WH-like_DNA-bd_sf"/>
</dbReference>
<evidence type="ECO:0000259" key="5">
    <source>
        <dbReference type="PROSITE" id="PS50069"/>
    </source>
</evidence>
<reference evidence="6 7" key="2">
    <citation type="journal article" date="2017" name="Front. Plant Sci.">
        <title>Gene Classification and Mining of Molecular Markers Useful in Red Clover (Trifolium pratense) Breeding.</title>
        <authorList>
            <person name="Istvanek J."/>
            <person name="Dluhosova J."/>
            <person name="Dluhos P."/>
            <person name="Patkova L."/>
            <person name="Nedelnik J."/>
            <person name="Repkova J."/>
        </authorList>
    </citation>
    <scope>NUCLEOTIDE SEQUENCE [LARGE SCALE GENOMIC DNA]</scope>
    <source>
        <strain evidence="7">cv. Tatra</strain>
        <tissue evidence="6">Young leaves</tissue>
    </source>
</reference>
<comment type="similarity">
    <text evidence="1 3 4">Belongs to the cullin family.</text>
</comment>
<dbReference type="InterPro" id="IPR045093">
    <property type="entry name" value="Cullin"/>
</dbReference>
<dbReference type="InterPro" id="IPR016159">
    <property type="entry name" value="Cullin_repeat-like_dom_sf"/>
</dbReference>
<comment type="caution">
    <text evidence="6">The sequence shown here is derived from an EMBL/GenBank/DDBJ whole genome shotgun (WGS) entry which is preliminary data.</text>
</comment>
<dbReference type="SUPFAM" id="SSF74788">
    <property type="entry name" value="Cullin repeat-like"/>
    <property type="match status" value="1"/>
</dbReference>
<dbReference type="STRING" id="57577.A0A2K3PFV6"/>
<dbReference type="SMART" id="SM00884">
    <property type="entry name" value="Cullin_Nedd8"/>
    <property type="match status" value="1"/>
</dbReference>
<dbReference type="Gene3D" id="1.10.10.10">
    <property type="entry name" value="Winged helix-like DNA-binding domain superfamily/Winged helix DNA-binding domain"/>
    <property type="match status" value="1"/>
</dbReference>
<name>A0A2K3PFV6_TRIPR</name>